<evidence type="ECO:0000313" key="2">
    <source>
        <dbReference type="Proteomes" id="UP000005753"/>
    </source>
</evidence>
<dbReference type="STRING" id="633697.EubceDRAFT1_2279"/>
<dbReference type="EMBL" id="CM001487">
    <property type="protein sequence ID" value="EIM58027.1"/>
    <property type="molecule type" value="Genomic_DNA"/>
</dbReference>
<reference evidence="1 2" key="1">
    <citation type="submission" date="2010-08" db="EMBL/GenBank/DDBJ databases">
        <authorList>
            <consortium name="US DOE Joint Genome Institute (JGI-PGF)"/>
            <person name="Lucas S."/>
            <person name="Copeland A."/>
            <person name="Lapidus A."/>
            <person name="Cheng J.-F."/>
            <person name="Bruce D."/>
            <person name="Goodwin L."/>
            <person name="Pitluck S."/>
            <person name="Land M.L."/>
            <person name="Hauser L."/>
            <person name="Chang Y.-J."/>
            <person name="Anderson I.J."/>
            <person name="Johnson E."/>
            <person name="Mulhopadhyay B."/>
            <person name="Kyrpides N."/>
            <person name="Woyke T.J."/>
        </authorList>
    </citation>
    <scope>NUCLEOTIDE SEQUENCE [LARGE SCALE GENOMIC DNA]</scope>
    <source>
        <strain evidence="1 2">6</strain>
    </source>
</reference>
<protein>
    <recommendedName>
        <fullName evidence="3">Glycosyltransferase family 1 protein</fullName>
    </recommendedName>
</protein>
<dbReference type="eggNOG" id="ENOG5032V2S">
    <property type="taxonomic scope" value="Bacteria"/>
</dbReference>
<organism evidence="1 2">
    <name type="scientific">Eubacterium cellulosolvens (strain ATCC 43171 / JCM 9499 / 6)</name>
    <name type="common">Cillobacterium cellulosolvens</name>
    <dbReference type="NCBI Taxonomy" id="633697"/>
    <lineage>
        <taxon>Bacteria</taxon>
        <taxon>Bacillati</taxon>
        <taxon>Bacillota</taxon>
        <taxon>Clostridia</taxon>
        <taxon>Eubacteriales</taxon>
        <taxon>Eubacteriaceae</taxon>
        <taxon>Eubacterium</taxon>
    </lineage>
</organism>
<dbReference type="AlphaFoldDB" id="I5AW54"/>
<dbReference type="Proteomes" id="UP000005753">
    <property type="component" value="Chromosome"/>
</dbReference>
<evidence type="ECO:0000313" key="1">
    <source>
        <dbReference type="EMBL" id="EIM58027.1"/>
    </source>
</evidence>
<evidence type="ECO:0008006" key="3">
    <source>
        <dbReference type="Google" id="ProtNLM"/>
    </source>
</evidence>
<proteinExistence type="predicted"/>
<reference evidence="1 2" key="2">
    <citation type="submission" date="2012-02" db="EMBL/GenBank/DDBJ databases">
        <title>Improved High-Quality Draft sequence of Eubacterium cellulosolvens 6.</title>
        <authorList>
            <consortium name="US DOE Joint Genome Institute"/>
            <person name="Lucas S."/>
            <person name="Han J."/>
            <person name="Lapidus A."/>
            <person name="Cheng J.-F."/>
            <person name="Goodwin L."/>
            <person name="Pitluck S."/>
            <person name="Peters L."/>
            <person name="Mikhailova N."/>
            <person name="Gu W."/>
            <person name="Detter J.C."/>
            <person name="Han C."/>
            <person name="Tapia R."/>
            <person name="Land M."/>
            <person name="Hauser L."/>
            <person name="Kyrpides N."/>
            <person name="Ivanova N."/>
            <person name="Pagani I."/>
            <person name="Johnson E."/>
            <person name="Mukhopadhyay B."/>
            <person name="Anderson I."/>
            <person name="Woyke T."/>
        </authorList>
    </citation>
    <scope>NUCLEOTIDE SEQUENCE [LARGE SCALE GENOMIC DNA]</scope>
    <source>
        <strain evidence="1 2">6</strain>
    </source>
</reference>
<dbReference type="OrthoDB" id="7052726at2"/>
<keyword evidence="2" id="KW-1185">Reference proteome</keyword>
<accession>I5AW54</accession>
<sequence length="367" mass="44277">MRRITLFYDGAWYTFKWLKYLLYTKDMFRQYGYDISFLNEEEYEHSHDKVEILKKDFENNEFDIVFLAFHASHTGLCSLEKETFEKMMRGLRKNAKSIVWLDTGDSSGGVWKDAFPYVDKYLKKQICVDRSYYKKRNWGNRPYTDYYYMKGLIDSENEVISMPLSDEEINKIGLSWNWGLGDLFAEKVVSFKNPDYMTSWKQTLPESVRRYDVHFRGTYDYSFCGFQRNKCFDLLRTMKNIHINDMKTRVNFELYMNEISESKMVISPYGWGEICFRDFEAFINGAMLVKPDMSHIKTFPEWYVDDYTYRSIRWDFDNFKEVIEDSLNDDNKRIRIAKNAQDLFLLYRENEGKRRFVEHIIFQINGL</sequence>
<gene>
    <name evidence="1" type="ORF">EubceDRAFT1_2279</name>
</gene>
<name>I5AW54_EUBC6</name>
<dbReference type="HOGENOM" id="CLU_054044_0_0_9"/>